<proteinExistence type="predicted"/>
<reference evidence="3" key="1">
    <citation type="submission" date="2020-11" db="EMBL/GenBank/DDBJ databases">
        <title>Nocardioides cynanchi sp. nov., isolated from soil of rhizosphere of Cynanchum wilfordii.</title>
        <authorList>
            <person name="Lee J.-S."/>
            <person name="Suh M.K."/>
            <person name="Kim J.-S."/>
        </authorList>
    </citation>
    <scope>NUCLEOTIDE SEQUENCE</scope>
    <source>
        <strain evidence="3">KCTC 19276</strain>
    </source>
</reference>
<dbReference type="RefSeq" id="WP_194696538.1">
    <property type="nucleotide sequence ID" value="NZ_JADKPO010000013.1"/>
</dbReference>
<keyword evidence="4" id="KW-1185">Reference proteome</keyword>
<dbReference type="EMBL" id="JADKPO010000013">
    <property type="protein sequence ID" value="MBF4768388.1"/>
    <property type="molecule type" value="Genomic_DNA"/>
</dbReference>
<dbReference type="Proteomes" id="UP000660668">
    <property type="component" value="Unassembled WGS sequence"/>
</dbReference>
<dbReference type="InterPro" id="IPR014544">
    <property type="entry name" value="UCP028408"/>
</dbReference>
<evidence type="ECO:0000259" key="2">
    <source>
        <dbReference type="Pfam" id="PF11795"/>
    </source>
</evidence>
<comment type="caution">
    <text evidence="3">The sequence shown here is derived from an EMBL/GenBank/DDBJ whole genome shotgun (WGS) entry which is preliminary data.</text>
</comment>
<evidence type="ECO:0000313" key="3">
    <source>
        <dbReference type="EMBL" id="MBF4768388.1"/>
    </source>
</evidence>
<dbReference type="PIRSF" id="PIRSF028408">
    <property type="entry name" value="UCP028408"/>
    <property type="match status" value="1"/>
</dbReference>
<sequence length="392" mass="43537">MTHGWTTRRDIRERVRRRWDDGSLLRAHAGAAAFSAIEIPVRGPKASEIGDDLVAAREWISALSAGSDNGRRYDVVLGQVGGRHFGRNALPSRVVVSTMDQAWSLLGVRREVGRFGELLELAATTPAVRTWVLAHPHRALELAEEMPQLLAAFEWLDTHRDTGKYLREISAPGVDTKFAEKHRPVLAAMLGVSSTAAGFLTDLGLRAKPEMVRIRVSSSLGLPTPISELALRTTELRELAIAPRSAIVIENEVTYLSVDVPDDGIVIWGKGFEVDRVGRLPWLADIPVIYWGDIDTHGFAILDRLRAWLPAACSILMDRATLLAHRERWVSEDRPATSSLTRLTKAELDLYTDLVTDRLGRRVRLEQERVDWAAATTALEQAQQTSPSDARE</sequence>
<name>A0A930YIS0_9ACTN</name>
<dbReference type="InterPro" id="IPR024534">
    <property type="entry name" value="JetD_C"/>
</dbReference>
<organism evidence="3 4">
    <name type="scientific">Nocardioides agariphilus</name>
    <dbReference type="NCBI Taxonomy" id="433664"/>
    <lineage>
        <taxon>Bacteria</taxon>
        <taxon>Bacillati</taxon>
        <taxon>Actinomycetota</taxon>
        <taxon>Actinomycetes</taxon>
        <taxon>Propionibacteriales</taxon>
        <taxon>Nocardioidaceae</taxon>
        <taxon>Nocardioides</taxon>
    </lineage>
</organism>
<gene>
    <name evidence="3" type="ORF">ISU10_11480</name>
</gene>
<dbReference type="Pfam" id="PF09983">
    <property type="entry name" value="JetD_C"/>
    <property type="match status" value="1"/>
</dbReference>
<evidence type="ECO:0008006" key="5">
    <source>
        <dbReference type="Google" id="ProtNLM"/>
    </source>
</evidence>
<protein>
    <recommendedName>
        <fullName evidence="5">DUF3322 and DUF2220 domain-containing protein</fullName>
    </recommendedName>
</protein>
<feature type="domain" description="DUF3322" evidence="2">
    <location>
        <begin position="10"/>
        <end position="190"/>
    </location>
</feature>
<evidence type="ECO:0000313" key="4">
    <source>
        <dbReference type="Proteomes" id="UP000660668"/>
    </source>
</evidence>
<feature type="domain" description="Wadjet protein JetD C-terminal" evidence="1">
    <location>
        <begin position="204"/>
        <end position="378"/>
    </location>
</feature>
<dbReference type="InterPro" id="IPR024537">
    <property type="entry name" value="DUF3322"/>
</dbReference>
<dbReference type="AlphaFoldDB" id="A0A930YIS0"/>
<accession>A0A930YIS0</accession>
<dbReference type="Pfam" id="PF11795">
    <property type="entry name" value="DUF3322"/>
    <property type="match status" value="1"/>
</dbReference>
<evidence type="ECO:0000259" key="1">
    <source>
        <dbReference type="Pfam" id="PF09983"/>
    </source>
</evidence>